<name>A0A0E9VYG7_ANGAN</name>
<dbReference type="EMBL" id="GBXM01026237">
    <property type="protein sequence ID" value="JAH82340.1"/>
    <property type="molecule type" value="Transcribed_RNA"/>
</dbReference>
<organism evidence="1">
    <name type="scientific">Anguilla anguilla</name>
    <name type="common">European freshwater eel</name>
    <name type="synonym">Muraena anguilla</name>
    <dbReference type="NCBI Taxonomy" id="7936"/>
    <lineage>
        <taxon>Eukaryota</taxon>
        <taxon>Metazoa</taxon>
        <taxon>Chordata</taxon>
        <taxon>Craniata</taxon>
        <taxon>Vertebrata</taxon>
        <taxon>Euteleostomi</taxon>
        <taxon>Actinopterygii</taxon>
        <taxon>Neopterygii</taxon>
        <taxon>Teleostei</taxon>
        <taxon>Anguilliformes</taxon>
        <taxon>Anguillidae</taxon>
        <taxon>Anguilla</taxon>
    </lineage>
</organism>
<accession>A0A0E9VYG7</accession>
<proteinExistence type="predicted"/>
<protein>
    <submittedName>
        <fullName evidence="1">Uncharacterized protein</fullName>
    </submittedName>
</protein>
<reference evidence="1" key="1">
    <citation type="submission" date="2014-11" db="EMBL/GenBank/DDBJ databases">
        <authorList>
            <person name="Amaro Gonzalez C."/>
        </authorList>
    </citation>
    <scope>NUCLEOTIDE SEQUENCE</scope>
</reference>
<dbReference type="AlphaFoldDB" id="A0A0E9VYG7"/>
<sequence>MRHAAQPTCNLTGWHTSHPNC</sequence>
<evidence type="ECO:0000313" key="1">
    <source>
        <dbReference type="EMBL" id="JAH82340.1"/>
    </source>
</evidence>
<reference evidence="1" key="2">
    <citation type="journal article" date="2015" name="Fish Shellfish Immunol.">
        <title>Early steps in the European eel (Anguilla anguilla)-Vibrio vulnificus interaction in the gills: Role of the RtxA13 toxin.</title>
        <authorList>
            <person name="Callol A."/>
            <person name="Pajuelo D."/>
            <person name="Ebbesson L."/>
            <person name="Teles M."/>
            <person name="MacKenzie S."/>
            <person name="Amaro C."/>
        </authorList>
    </citation>
    <scope>NUCLEOTIDE SEQUENCE</scope>
</reference>